<evidence type="ECO:0000313" key="2">
    <source>
        <dbReference type="EMBL" id="QYC45792.1"/>
    </source>
</evidence>
<accession>A0ABX8UHW3</accession>
<dbReference type="InterPro" id="IPR040690">
    <property type="entry name" value="FtsX_ECD"/>
</dbReference>
<dbReference type="RefSeq" id="WP_157382791.1">
    <property type="nucleotide sequence ID" value="NZ_CP068985.1"/>
</dbReference>
<dbReference type="Proteomes" id="UP000824681">
    <property type="component" value="Chromosome"/>
</dbReference>
<reference evidence="2 3" key="1">
    <citation type="journal article" date="2021" name="ACS Chem. Biol.">
        <title>Genomic-Led Discovery of a Novel Glycopeptide Antibiotic by Nonomuraea coxensis DSM 45129.</title>
        <authorList>
            <person name="Yushchuk O."/>
            <person name="Vior N.M."/>
            <person name="Andreo-Vidal A."/>
            <person name="Berini F."/>
            <person name="Ruckert C."/>
            <person name="Busche T."/>
            <person name="Binda E."/>
            <person name="Kalinowski J."/>
            <person name="Truman A.W."/>
            <person name="Marinelli F."/>
        </authorList>
    </citation>
    <scope>NUCLEOTIDE SEQUENCE [LARGE SCALE GENOMIC DNA]</scope>
    <source>
        <strain evidence="2 3">DSM 45129</strain>
    </source>
</reference>
<protein>
    <recommendedName>
        <fullName evidence="1">FtsX extracellular domain-containing protein</fullName>
    </recommendedName>
</protein>
<feature type="domain" description="FtsX extracellular" evidence="1">
    <location>
        <begin position="32"/>
        <end position="121"/>
    </location>
</feature>
<keyword evidence="3" id="KW-1185">Reference proteome</keyword>
<proteinExistence type="predicted"/>
<evidence type="ECO:0000313" key="3">
    <source>
        <dbReference type="Proteomes" id="UP000824681"/>
    </source>
</evidence>
<evidence type="ECO:0000259" key="1">
    <source>
        <dbReference type="Pfam" id="PF18075"/>
    </source>
</evidence>
<dbReference type="EMBL" id="CP068985">
    <property type="protein sequence ID" value="QYC45792.1"/>
    <property type="molecule type" value="Genomic_DNA"/>
</dbReference>
<dbReference type="Pfam" id="PF18075">
    <property type="entry name" value="FtsX_ECD"/>
    <property type="match status" value="1"/>
</dbReference>
<dbReference type="Gene3D" id="3.30.70.3040">
    <property type="match status" value="1"/>
</dbReference>
<sequence length="151" mass="16415">MNSSLTTRALVEHMMTVMSALAAERKPDGSVIVKEGKAATSAQKVAIGELIGGMPEVQSYTFEDQRAAYDDFSREFASNQTLLKATKVSDMPESFRVLLKQGNDWATPVATLRRQPGVAGVFYVPCQKDTLLALSRYGVRPPEDKVCSPGS</sequence>
<name>A0ABX8UHW3_9ACTN</name>
<organism evidence="2 3">
    <name type="scientific">Nonomuraea coxensis DSM 45129</name>
    <dbReference type="NCBI Taxonomy" id="1122611"/>
    <lineage>
        <taxon>Bacteria</taxon>
        <taxon>Bacillati</taxon>
        <taxon>Actinomycetota</taxon>
        <taxon>Actinomycetes</taxon>
        <taxon>Streptosporangiales</taxon>
        <taxon>Streptosporangiaceae</taxon>
        <taxon>Nonomuraea</taxon>
    </lineage>
</organism>
<gene>
    <name evidence="2" type="ORF">Nocox_41250</name>
</gene>